<dbReference type="OrthoDB" id="5496093at2"/>
<dbReference type="PROSITE" id="PS51257">
    <property type="entry name" value="PROKAR_LIPOPROTEIN"/>
    <property type="match status" value="1"/>
</dbReference>
<accession>A0A4Q0XHK4</accession>
<gene>
    <name evidence="1" type="ORF">ESZ48_09785</name>
</gene>
<dbReference type="AlphaFoldDB" id="A0A4Q0XHK4"/>
<dbReference type="Proteomes" id="UP000289792">
    <property type="component" value="Unassembled WGS sequence"/>
</dbReference>
<organism evidence="1 2">
    <name type="scientific">Gelidibacter gilvus</name>
    <dbReference type="NCBI Taxonomy" id="59602"/>
    <lineage>
        <taxon>Bacteria</taxon>
        <taxon>Pseudomonadati</taxon>
        <taxon>Bacteroidota</taxon>
        <taxon>Flavobacteriia</taxon>
        <taxon>Flavobacteriales</taxon>
        <taxon>Flavobacteriaceae</taxon>
        <taxon>Gelidibacter</taxon>
    </lineage>
</organism>
<reference evidence="1 2" key="1">
    <citation type="submission" date="2019-01" db="EMBL/GenBank/DDBJ databases">
        <title>Genome sequence of the Antarctic species Gelidibacter gilvus ACAM 158(T).</title>
        <authorList>
            <person name="Bowman J.P."/>
        </authorList>
    </citation>
    <scope>NUCLEOTIDE SEQUENCE [LARGE SCALE GENOMIC DNA]</scope>
    <source>
        <strain evidence="1 2">IC158</strain>
    </source>
</reference>
<keyword evidence="2" id="KW-1185">Reference proteome</keyword>
<evidence type="ECO:0000313" key="1">
    <source>
        <dbReference type="EMBL" id="RXJ50259.1"/>
    </source>
</evidence>
<comment type="caution">
    <text evidence="1">The sequence shown here is derived from an EMBL/GenBank/DDBJ whole genome shotgun (WGS) entry which is preliminary data.</text>
</comment>
<sequence length="310" mass="35315">MKLSHSFIFAAVIFLMMSSCKKETQDNQKTNDVSSISTEETLKNSQPLSEEFKAYWFANAAEITSYTLEQARYGEIREGSAVLVFVTEPFLKDEQVKADLSSSTNIPVLKLNATKNFYTGIYPYSIMQSVFYPLANNQHALKISCSVQEWCGHVYTQLNNRSEFEVTSHSYFEGEADENFNLGKTILESELWTQLRINPESLPIGDLEIIPSFEFLRLRHVPFKAYAASAELLSGTYKITYPDLNRSLSINFNPQFPFNITSWEESFISGYGDNAKALTTKATQLKSIKSDYWNKTTNDDFKLRESLGLN</sequence>
<dbReference type="RefSeq" id="WP_129017229.1">
    <property type="nucleotide sequence ID" value="NZ_SDDZ01000004.1"/>
</dbReference>
<name>A0A4Q0XHK4_9FLAO</name>
<evidence type="ECO:0000313" key="2">
    <source>
        <dbReference type="Proteomes" id="UP000289792"/>
    </source>
</evidence>
<proteinExistence type="predicted"/>
<dbReference type="EMBL" id="SDDZ01000004">
    <property type="protein sequence ID" value="RXJ50259.1"/>
    <property type="molecule type" value="Genomic_DNA"/>
</dbReference>
<protein>
    <submittedName>
        <fullName evidence="1">Septum formation inhibitor Maf</fullName>
    </submittedName>
</protein>